<reference evidence="1" key="1">
    <citation type="submission" date="2021-07" db="EMBL/GenBank/DDBJ databases">
        <authorList>
            <person name="Durling M."/>
        </authorList>
    </citation>
    <scope>NUCLEOTIDE SEQUENCE</scope>
</reference>
<keyword evidence="2" id="KW-1185">Reference proteome</keyword>
<gene>
    <name evidence="1" type="ORF">HYFRA_00008166</name>
</gene>
<dbReference type="AlphaFoldDB" id="A0A9N9LBI9"/>
<evidence type="ECO:0000313" key="2">
    <source>
        <dbReference type="Proteomes" id="UP000696280"/>
    </source>
</evidence>
<proteinExistence type="predicted"/>
<organism evidence="1 2">
    <name type="scientific">Hymenoscyphus fraxineus</name>
    <dbReference type="NCBI Taxonomy" id="746836"/>
    <lineage>
        <taxon>Eukaryota</taxon>
        <taxon>Fungi</taxon>
        <taxon>Dikarya</taxon>
        <taxon>Ascomycota</taxon>
        <taxon>Pezizomycotina</taxon>
        <taxon>Leotiomycetes</taxon>
        <taxon>Helotiales</taxon>
        <taxon>Helotiaceae</taxon>
        <taxon>Hymenoscyphus</taxon>
    </lineage>
</organism>
<evidence type="ECO:0000313" key="1">
    <source>
        <dbReference type="EMBL" id="CAG8960447.1"/>
    </source>
</evidence>
<dbReference type="EMBL" id="CAJVRL010000099">
    <property type="protein sequence ID" value="CAG8960447.1"/>
    <property type="molecule type" value="Genomic_DNA"/>
</dbReference>
<dbReference type="Proteomes" id="UP000696280">
    <property type="component" value="Unassembled WGS sequence"/>
</dbReference>
<protein>
    <submittedName>
        <fullName evidence="1">Uncharacterized protein</fullName>
    </submittedName>
</protein>
<name>A0A9N9LBI9_9HELO</name>
<comment type="caution">
    <text evidence="1">The sequence shown here is derived from an EMBL/GenBank/DDBJ whole genome shotgun (WGS) entry which is preliminary data.</text>
</comment>
<sequence length="158" mass="18247">MCITKFLQFQLCGHIQKCPIERCIYGRFHPHLDPVKYCPWHRKITALRYKKCDTCLAQEAKEDTRLSRRGGVPNDGGRITDQYKSTTSTILDKLFGHSTRYRQQEPSNKIIEPIAVSVEEQKAAKEAEIRRRNAARIAALIGLEFWEGLDRIGLPYDL</sequence>
<accession>A0A9N9LBI9</accession>